<keyword evidence="11" id="KW-1185">Reference proteome</keyword>
<accession>A0A850NJE8</accession>
<feature type="chain" id="PRO_5032825489" description="histidine kinase" evidence="7">
    <location>
        <begin position="30"/>
        <end position="740"/>
    </location>
</feature>
<dbReference type="Gene3D" id="1.25.40.10">
    <property type="entry name" value="Tetratricopeptide repeat domain"/>
    <property type="match status" value="2"/>
</dbReference>
<dbReference type="AlphaFoldDB" id="A0A850NJE8"/>
<dbReference type="SMART" id="SM00387">
    <property type="entry name" value="HATPase_c"/>
    <property type="match status" value="1"/>
</dbReference>
<feature type="signal peptide" evidence="7">
    <location>
        <begin position="1"/>
        <end position="29"/>
    </location>
</feature>
<dbReference type="Gene3D" id="3.30.565.10">
    <property type="entry name" value="Histidine kinase-like ATPase, C-terminal domain"/>
    <property type="match status" value="1"/>
</dbReference>
<evidence type="ECO:0000259" key="9">
    <source>
        <dbReference type="PROSITE" id="PS50110"/>
    </source>
</evidence>
<organism evidence="10 11">
    <name type="scientific">Flagellimonas chongwuensis</name>
    <dbReference type="NCBI Taxonomy" id="2697365"/>
    <lineage>
        <taxon>Bacteria</taxon>
        <taxon>Pseudomonadati</taxon>
        <taxon>Bacteroidota</taxon>
        <taxon>Flavobacteriia</taxon>
        <taxon>Flavobacteriales</taxon>
        <taxon>Flavobacteriaceae</taxon>
        <taxon>Flagellimonas</taxon>
    </lineage>
</organism>
<dbReference type="InterPro" id="IPR011006">
    <property type="entry name" value="CheY-like_superfamily"/>
</dbReference>
<dbReference type="PANTHER" id="PTHR45339:SF1">
    <property type="entry name" value="HYBRID SIGNAL TRANSDUCTION HISTIDINE KINASE J"/>
    <property type="match status" value="1"/>
</dbReference>
<comment type="catalytic activity">
    <reaction evidence="1">
        <text>ATP + protein L-histidine = ADP + protein N-phospho-L-histidine.</text>
        <dbReference type="EC" id="2.7.13.3"/>
    </reaction>
</comment>
<dbReference type="SUPFAM" id="SSF55874">
    <property type="entry name" value="ATPase domain of HSP90 chaperone/DNA topoisomerase II/histidine kinase"/>
    <property type="match status" value="1"/>
</dbReference>
<protein>
    <recommendedName>
        <fullName evidence="2">histidine kinase</fullName>
        <ecNumber evidence="2">2.7.13.3</ecNumber>
    </recommendedName>
</protein>
<sequence>MIAILLNKRAGLKWPFLLCLILCIQTTIAQNDGNSASNVKEIFNDFMRYRHENNVDKALETLSQAANIAERNEDSKLLLDTYHQYARLFLEEGDYETAIFYWDRASILLKDTSYSFGQAFHLYLDASLRYSEGNNFQALKQLEESRKLSNNRNLTNNILLQEAYIYTNIEKYNDAIKNLHALIVNSDDKERAYLATRANLQLAKISVTLNDLEEGIVHSKAALELAEKHGFSKEIKNAYEQLSNIYEANGNYSESLLYAKGLSKMKDSIFNVEKAKLDANTADKVRFEHQMNELNKLQAKNEELSESKNRSEITAILTSAFLTIISLLAVSLFRNNQIKLKTNDLLYTKNKELELARDAAVSAMEAKTNFLSTVTHELRTPLYAVTGLTHLLLEENPSEHQKEHLKSLKFSGEYLLNFINDILQINKIDAEKLEPLNIEFKLHKVLDDVVESLQQNAHEKKTELILDYDPTIPKKLMGDPIKLSQIFMNLVGNALKFTKNGRVEVIAKMLKKEEDQVKIYFEVRDNGIGISEDQQKNIFESFEQGSIQINREYGGTGLGLTIVKSLLGLFGSTIHLESELDHGSSFYFEMDLDYESKEGDEIAFELNLDEFQFKGLHVLIVEDNKINQVITKKMLTKKEITCDIANNGNEAIDMAKNNTYDAILMDIHMPGISGEEATRQIRKFDTVIPIIALTAISLDDSLDSFYDAGCNDVVTKPFKPEVFYQKIGENIFRSKMEGSI</sequence>
<dbReference type="SUPFAM" id="SSF52172">
    <property type="entry name" value="CheY-like"/>
    <property type="match status" value="1"/>
</dbReference>
<evidence type="ECO:0000256" key="5">
    <source>
        <dbReference type="PROSITE-ProRule" id="PRU00169"/>
    </source>
</evidence>
<dbReference type="PANTHER" id="PTHR45339">
    <property type="entry name" value="HYBRID SIGNAL TRANSDUCTION HISTIDINE KINASE J"/>
    <property type="match status" value="1"/>
</dbReference>
<evidence type="ECO:0000256" key="6">
    <source>
        <dbReference type="SAM" id="Coils"/>
    </source>
</evidence>
<dbReference type="EMBL" id="WYET01000005">
    <property type="protein sequence ID" value="NVN19170.1"/>
    <property type="molecule type" value="Genomic_DNA"/>
</dbReference>
<evidence type="ECO:0000256" key="2">
    <source>
        <dbReference type="ARBA" id="ARBA00012438"/>
    </source>
</evidence>
<dbReference type="PROSITE" id="PS50110">
    <property type="entry name" value="RESPONSE_REGULATORY"/>
    <property type="match status" value="1"/>
</dbReference>
<dbReference type="SUPFAM" id="SSF47384">
    <property type="entry name" value="Homodimeric domain of signal transducing histidine kinase"/>
    <property type="match status" value="1"/>
</dbReference>
<dbReference type="SUPFAM" id="SSF48452">
    <property type="entry name" value="TPR-like"/>
    <property type="match status" value="1"/>
</dbReference>
<dbReference type="RefSeq" id="WP_108247180.1">
    <property type="nucleotide sequence ID" value="NZ_WYET01000005.1"/>
</dbReference>
<dbReference type="InterPro" id="IPR011990">
    <property type="entry name" value="TPR-like_helical_dom_sf"/>
</dbReference>
<keyword evidence="7" id="KW-0732">Signal</keyword>
<gene>
    <name evidence="10" type="ORF">GUA46_12545</name>
</gene>
<dbReference type="Pfam" id="PF02518">
    <property type="entry name" value="HATPase_c"/>
    <property type="match status" value="1"/>
</dbReference>
<dbReference type="InterPro" id="IPR003594">
    <property type="entry name" value="HATPase_dom"/>
</dbReference>
<dbReference type="InterPro" id="IPR003661">
    <property type="entry name" value="HisK_dim/P_dom"/>
</dbReference>
<evidence type="ECO:0000256" key="1">
    <source>
        <dbReference type="ARBA" id="ARBA00000085"/>
    </source>
</evidence>
<dbReference type="CDD" id="cd16922">
    <property type="entry name" value="HATPase_EvgS-ArcB-TorS-like"/>
    <property type="match status" value="1"/>
</dbReference>
<dbReference type="CDD" id="cd00082">
    <property type="entry name" value="HisKA"/>
    <property type="match status" value="1"/>
</dbReference>
<dbReference type="GO" id="GO:0000155">
    <property type="term" value="F:phosphorelay sensor kinase activity"/>
    <property type="evidence" value="ECO:0007669"/>
    <property type="project" value="InterPro"/>
</dbReference>
<feature type="domain" description="Response regulatory" evidence="9">
    <location>
        <begin position="617"/>
        <end position="731"/>
    </location>
</feature>
<dbReference type="EC" id="2.7.13.3" evidence="2"/>
<dbReference type="SMART" id="SM00388">
    <property type="entry name" value="HisKA"/>
    <property type="match status" value="1"/>
</dbReference>
<dbReference type="InterPro" id="IPR005467">
    <property type="entry name" value="His_kinase_dom"/>
</dbReference>
<keyword evidence="4" id="KW-0902">Two-component regulatory system</keyword>
<proteinExistence type="predicted"/>
<dbReference type="Gene3D" id="3.40.50.2300">
    <property type="match status" value="1"/>
</dbReference>
<evidence type="ECO:0000256" key="7">
    <source>
        <dbReference type="SAM" id="SignalP"/>
    </source>
</evidence>
<dbReference type="PRINTS" id="PR00344">
    <property type="entry name" value="BCTRLSENSOR"/>
</dbReference>
<keyword evidence="3 5" id="KW-0597">Phosphoprotein</keyword>
<dbReference type="InterPro" id="IPR004358">
    <property type="entry name" value="Sig_transdc_His_kin-like_C"/>
</dbReference>
<dbReference type="Pfam" id="PF00512">
    <property type="entry name" value="HisKA"/>
    <property type="match status" value="1"/>
</dbReference>
<feature type="modified residue" description="4-aspartylphosphate" evidence="5">
    <location>
        <position position="666"/>
    </location>
</feature>
<evidence type="ECO:0000313" key="11">
    <source>
        <dbReference type="Proteomes" id="UP000558089"/>
    </source>
</evidence>
<evidence type="ECO:0000259" key="8">
    <source>
        <dbReference type="PROSITE" id="PS50109"/>
    </source>
</evidence>
<dbReference type="Proteomes" id="UP000558089">
    <property type="component" value="Unassembled WGS sequence"/>
</dbReference>
<dbReference type="InterPro" id="IPR001789">
    <property type="entry name" value="Sig_transdc_resp-reg_receiver"/>
</dbReference>
<dbReference type="FunFam" id="3.30.565.10:FF:000010">
    <property type="entry name" value="Sensor histidine kinase RcsC"/>
    <property type="match status" value="1"/>
</dbReference>
<comment type="caution">
    <text evidence="10">The sequence shown here is derived from an EMBL/GenBank/DDBJ whole genome shotgun (WGS) entry which is preliminary data.</text>
</comment>
<dbReference type="Gene3D" id="1.10.287.130">
    <property type="match status" value="1"/>
</dbReference>
<keyword evidence="6" id="KW-0175">Coiled coil</keyword>
<dbReference type="SMART" id="SM00448">
    <property type="entry name" value="REC"/>
    <property type="match status" value="1"/>
</dbReference>
<dbReference type="CDD" id="cd17546">
    <property type="entry name" value="REC_hyHK_CKI1_RcsC-like"/>
    <property type="match status" value="1"/>
</dbReference>
<dbReference type="PROSITE" id="PS50109">
    <property type="entry name" value="HIS_KIN"/>
    <property type="match status" value="1"/>
</dbReference>
<reference evidence="10 11" key="1">
    <citation type="submission" date="2020-01" db="EMBL/GenBank/DDBJ databases">
        <title>Draft Genome Analysis of Muricauda sp. HICW Isolated from coastal seawater of PR China.</title>
        <authorList>
            <person name="Chen M.-X."/>
        </authorList>
    </citation>
    <scope>NUCLEOTIDE SEQUENCE [LARGE SCALE GENOMIC DNA]</scope>
    <source>
        <strain evidence="10 11">HICW</strain>
    </source>
</reference>
<evidence type="ECO:0000256" key="4">
    <source>
        <dbReference type="ARBA" id="ARBA00023012"/>
    </source>
</evidence>
<dbReference type="InterPro" id="IPR036890">
    <property type="entry name" value="HATPase_C_sf"/>
</dbReference>
<evidence type="ECO:0000313" key="10">
    <source>
        <dbReference type="EMBL" id="NVN19170.1"/>
    </source>
</evidence>
<name>A0A850NJE8_9FLAO</name>
<dbReference type="Pfam" id="PF00072">
    <property type="entry name" value="Response_reg"/>
    <property type="match status" value="1"/>
</dbReference>
<feature type="domain" description="Histidine kinase" evidence="8">
    <location>
        <begin position="373"/>
        <end position="594"/>
    </location>
</feature>
<feature type="coiled-coil region" evidence="6">
    <location>
        <begin position="287"/>
        <end position="314"/>
    </location>
</feature>
<dbReference type="InterPro" id="IPR036097">
    <property type="entry name" value="HisK_dim/P_sf"/>
</dbReference>
<evidence type="ECO:0000256" key="3">
    <source>
        <dbReference type="ARBA" id="ARBA00022553"/>
    </source>
</evidence>